<dbReference type="Pfam" id="PF12838">
    <property type="entry name" value="Fer4_7"/>
    <property type="match status" value="1"/>
</dbReference>
<dbReference type="PROSITE" id="PS51379">
    <property type="entry name" value="4FE4S_FER_2"/>
    <property type="match status" value="3"/>
</dbReference>
<dbReference type="RefSeq" id="WP_200674015.1">
    <property type="nucleotide sequence ID" value="NZ_JAACYA010000002.1"/>
</dbReference>
<evidence type="ECO:0000313" key="7">
    <source>
        <dbReference type="Proteomes" id="UP000772812"/>
    </source>
</evidence>
<dbReference type="PANTHER" id="PTHR43687">
    <property type="entry name" value="ADENYLYLSULFATE REDUCTASE, BETA SUBUNIT"/>
    <property type="match status" value="1"/>
</dbReference>
<protein>
    <submittedName>
        <fullName evidence="6">4Fe-4S dicluster domain-containing protein</fullName>
    </submittedName>
</protein>
<keyword evidence="4" id="KW-0411">Iron-sulfur</keyword>
<evidence type="ECO:0000313" key="6">
    <source>
        <dbReference type="EMBL" id="MBK3332595.1"/>
    </source>
</evidence>
<feature type="domain" description="4Fe-4S ferredoxin-type" evidence="5">
    <location>
        <begin position="275"/>
        <end position="304"/>
    </location>
</feature>
<dbReference type="EMBL" id="JAACYA010000002">
    <property type="protein sequence ID" value="MBK3332595.1"/>
    <property type="molecule type" value="Genomic_DNA"/>
</dbReference>
<name>A0ABS1GIB9_9AQUI</name>
<keyword evidence="7" id="KW-1185">Reference proteome</keyword>
<dbReference type="SUPFAM" id="SSF54862">
    <property type="entry name" value="4Fe-4S ferredoxins"/>
    <property type="match status" value="2"/>
</dbReference>
<organism evidence="6 7">
    <name type="scientific">Persephonella atlantica</name>
    <dbReference type="NCBI Taxonomy" id="2699429"/>
    <lineage>
        <taxon>Bacteria</taxon>
        <taxon>Pseudomonadati</taxon>
        <taxon>Aquificota</taxon>
        <taxon>Aquificia</taxon>
        <taxon>Aquificales</taxon>
        <taxon>Hydrogenothermaceae</taxon>
        <taxon>Persephonella</taxon>
    </lineage>
</organism>
<accession>A0ABS1GIB9</accession>
<evidence type="ECO:0000256" key="2">
    <source>
        <dbReference type="ARBA" id="ARBA00022723"/>
    </source>
</evidence>
<evidence type="ECO:0000256" key="3">
    <source>
        <dbReference type="ARBA" id="ARBA00023004"/>
    </source>
</evidence>
<keyword evidence="2" id="KW-0479">Metal-binding</keyword>
<gene>
    <name evidence="6" type="ORF">GWK41_05905</name>
</gene>
<comment type="caution">
    <text evidence="6">The sequence shown here is derived from an EMBL/GenBank/DDBJ whole genome shotgun (WGS) entry which is preliminary data.</text>
</comment>
<dbReference type="Proteomes" id="UP000772812">
    <property type="component" value="Unassembled WGS sequence"/>
</dbReference>
<keyword evidence="1" id="KW-0004">4Fe-4S</keyword>
<dbReference type="Pfam" id="PF13237">
    <property type="entry name" value="Fer4_10"/>
    <property type="match status" value="1"/>
</dbReference>
<dbReference type="InterPro" id="IPR050572">
    <property type="entry name" value="Fe-S_Ferredoxin"/>
</dbReference>
<evidence type="ECO:0000256" key="1">
    <source>
        <dbReference type="ARBA" id="ARBA00022485"/>
    </source>
</evidence>
<dbReference type="PANTHER" id="PTHR43687:SF1">
    <property type="entry name" value="FERREDOXIN III"/>
    <property type="match status" value="1"/>
</dbReference>
<sequence>MAVNRLNFSFSDCVHVYYRDSSCSFCIDVCPVEDVITQDDYRISVNTENCVSCGACVGVCPSEAFSLSGFDIETLFKTLKEESLLSCKKNLPCLSVLSVEDIVSAVLNAGSDVIFDTGYCRDCFIGTLLDEINKKVNEANYILEKIGVENRAITQDICFETEREEKNNRRSFLKNFGKAAAGLTFWALMPGISSFEEEKEEEVKNIVDEKINIKRRKRFVDALSSLNVDFSQIELGVDRISFTSDKWIDNSRCTNCSVCYNVCPTGALKAGEERLKILFQPKLCIKCRVCHEVCPEDCLHLKETLNMGTFLKETEVLAQHVMIPCEECLVPFSYKGDSTLCPRCRQLDEEIRDLLQIGE</sequence>
<dbReference type="PROSITE" id="PS00198">
    <property type="entry name" value="4FE4S_FER_1"/>
    <property type="match status" value="3"/>
</dbReference>
<feature type="domain" description="4Fe-4S ferredoxin-type" evidence="5">
    <location>
        <begin position="41"/>
        <end position="70"/>
    </location>
</feature>
<dbReference type="InterPro" id="IPR017900">
    <property type="entry name" value="4Fe4S_Fe_S_CS"/>
</dbReference>
<keyword evidence="3" id="KW-0408">Iron</keyword>
<feature type="domain" description="4Fe-4S ferredoxin-type" evidence="5">
    <location>
        <begin position="244"/>
        <end position="273"/>
    </location>
</feature>
<dbReference type="InterPro" id="IPR017896">
    <property type="entry name" value="4Fe4S_Fe-S-bd"/>
</dbReference>
<proteinExistence type="predicted"/>
<evidence type="ECO:0000256" key="4">
    <source>
        <dbReference type="ARBA" id="ARBA00023014"/>
    </source>
</evidence>
<reference evidence="6 7" key="1">
    <citation type="journal article" date="2021" name="Syst. Appl. Microbiol.">
        <title>Persephonella atlantica sp. nov.: How to adapt to physico-chemical gradients in high temperature hydrothermal habitats.</title>
        <authorList>
            <person name="Francois D.X."/>
            <person name="Godfroy A."/>
            <person name="Mathien C."/>
            <person name="Aube J."/>
            <person name="Cathalot C."/>
            <person name="Lesongeur F."/>
            <person name="L'Haridon S."/>
            <person name="Philippon X."/>
            <person name="Roussel E.G."/>
        </authorList>
    </citation>
    <scope>NUCLEOTIDE SEQUENCE [LARGE SCALE GENOMIC DNA]</scope>
    <source>
        <strain evidence="6 7">MO1340</strain>
    </source>
</reference>
<dbReference type="Gene3D" id="3.30.70.20">
    <property type="match status" value="2"/>
</dbReference>
<evidence type="ECO:0000259" key="5">
    <source>
        <dbReference type="PROSITE" id="PS51379"/>
    </source>
</evidence>